<feature type="domain" description="SGNH hydrolase-type esterase" evidence="1">
    <location>
        <begin position="9"/>
        <end position="191"/>
    </location>
</feature>
<evidence type="ECO:0000313" key="3">
    <source>
        <dbReference type="Proteomes" id="UP000315215"/>
    </source>
</evidence>
<organism evidence="2 3">
    <name type="scientific">Radiobacillus deserti</name>
    <dbReference type="NCBI Taxonomy" id="2594883"/>
    <lineage>
        <taxon>Bacteria</taxon>
        <taxon>Bacillati</taxon>
        <taxon>Bacillota</taxon>
        <taxon>Bacilli</taxon>
        <taxon>Bacillales</taxon>
        <taxon>Bacillaceae</taxon>
        <taxon>Radiobacillus</taxon>
    </lineage>
</organism>
<dbReference type="RefSeq" id="WP_143891814.1">
    <property type="nucleotide sequence ID" value="NZ_CP041666.1"/>
</dbReference>
<dbReference type="KEGG" id="aqt:FN924_01865"/>
<reference evidence="2 3" key="1">
    <citation type="submission" date="2019-07" db="EMBL/GenBank/DDBJ databases">
        <authorList>
            <person name="Li J."/>
        </authorList>
    </citation>
    <scope>NUCLEOTIDE SEQUENCE [LARGE SCALE GENOMIC DNA]</scope>
    <source>
        <strain evidence="2 3">TKL69</strain>
    </source>
</reference>
<dbReference type="EMBL" id="CP041666">
    <property type="protein sequence ID" value="QDP39064.1"/>
    <property type="molecule type" value="Genomic_DNA"/>
</dbReference>
<dbReference type="PANTHER" id="PTHR30383:SF5">
    <property type="entry name" value="SGNH HYDROLASE-TYPE ESTERASE DOMAIN-CONTAINING PROTEIN"/>
    <property type="match status" value="1"/>
</dbReference>
<dbReference type="Gene3D" id="3.40.50.1110">
    <property type="entry name" value="SGNH hydrolase"/>
    <property type="match status" value="1"/>
</dbReference>
<sequence length="212" mass="24214">MQGSLRFLFIGDSITDAGRADDQEGIGFGYVRNIRNHLILTYPEANIEVVNKGVSGNKITELEERWKEDVLAYKPDYLSISIGVNDVWRQLDSPHKEQVTPERFRSIYMDLLQQVQSETGAKILLMEPTILQEDTQSEGNQKLKDYVKIVQELSAQYDAILVPTHEAFMKFLSVNKRIALTTDGVHMNSVGDMLMAHTWVQAFLTREGWQHV</sequence>
<proteinExistence type="predicted"/>
<dbReference type="Proteomes" id="UP000315215">
    <property type="component" value="Chromosome"/>
</dbReference>
<evidence type="ECO:0000259" key="1">
    <source>
        <dbReference type="Pfam" id="PF13472"/>
    </source>
</evidence>
<dbReference type="CDD" id="cd01834">
    <property type="entry name" value="SGNH_hydrolase_like_2"/>
    <property type="match status" value="1"/>
</dbReference>
<dbReference type="SUPFAM" id="SSF52266">
    <property type="entry name" value="SGNH hydrolase"/>
    <property type="match status" value="1"/>
</dbReference>
<keyword evidence="2" id="KW-0378">Hydrolase</keyword>
<dbReference type="GO" id="GO:0004622">
    <property type="term" value="F:phosphatidylcholine lysophospholipase activity"/>
    <property type="evidence" value="ECO:0007669"/>
    <property type="project" value="TreeGrafter"/>
</dbReference>
<dbReference type="PANTHER" id="PTHR30383">
    <property type="entry name" value="THIOESTERASE 1/PROTEASE 1/LYSOPHOSPHOLIPASE L1"/>
    <property type="match status" value="1"/>
</dbReference>
<protein>
    <submittedName>
        <fullName evidence="2">SGNH/GDSL hydrolase family protein</fullName>
    </submittedName>
</protein>
<keyword evidence="3" id="KW-1185">Reference proteome</keyword>
<dbReference type="OrthoDB" id="9794725at2"/>
<dbReference type="Pfam" id="PF13472">
    <property type="entry name" value="Lipase_GDSL_2"/>
    <property type="match status" value="1"/>
</dbReference>
<gene>
    <name evidence="2" type="ORF">FN924_01865</name>
</gene>
<dbReference type="InterPro" id="IPR013830">
    <property type="entry name" value="SGNH_hydro"/>
</dbReference>
<name>A0A516KCD1_9BACI</name>
<dbReference type="InterPro" id="IPR036514">
    <property type="entry name" value="SGNH_hydro_sf"/>
</dbReference>
<dbReference type="AlphaFoldDB" id="A0A516KCD1"/>
<dbReference type="InterPro" id="IPR051532">
    <property type="entry name" value="Ester_Hydrolysis_Enzymes"/>
</dbReference>
<accession>A0A516KCD1</accession>
<evidence type="ECO:0000313" key="2">
    <source>
        <dbReference type="EMBL" id="QDP39064.1"/>
    </source>
</evidence>